<evidence type="ECO:0008006" key="4">
    <source>
        <dbReference type="Google" id="ProtNLM"/>
    </source>
</evidence>
<organism evidence="2 3">
    <name type="scientific">Legionella oakridgensis</name>
    <dbReference type="NCBI Taxonomy" id="29423"/>
    <lineage>
        <taxon>Bacteria</taxon>
        <taxon>Pseudomonadati</taxon>
        <taxon>Pseudomonadota</taxon>
        <taxon>Gammaproteobacteria</taxon>
        <taxon>Legionellales</taxon>
        <taxon>Legionellaceae</taxon>
        <taxon>Legionella</taxon>
    </lineage>
</organism>
<dbReference type="AlphaFoldDB" id="A0A0W0XDH0"/>
<keyword evidence="1" id="KW-0812">Transmembrane</keyword>
<dbReference type="RefSeq" id="WP_025386475.1">
    <property type="nucleotide sequence ID" value="NZ_LCUA01000030.1"/>
</dbReference>
<keyword evidence="1" id="KW-1133">Transmembrane helix</keyword>
<keyword evidence="1" id="KW-0472">Membrane</keyword>
<accession>A0A0W0XDH0</accession>
<protein>
    <recommendedName>
        <fullName evidence="4">Transmembrane protein</fullName>
    </recommendedName>
</protein>
<sequence>MNIVKNIIGIITNPNVYLAAVAGVIPGALTGGVIGALSSGYISNRFGLCAECTDYLLGFHANLFIASLIGFIIGVILGGAVTAGFTIYKIHKDTIQQLKTISHDNITDILFAAFSMSIKISLGMGAGALVGSLLSPGIGTALGATAGTLSLLLVLFISTNKICLPQQN</sequence>
<dbReference type="EMBL" id="LNYP01000009">
    <property type="protein sequence ID" value="KTD42532.1"/>
    <property type="molecule type" value="Genomic_DNA"/>
</dbReference>
<name>A0A0W0XDH0_9GAMM</name>
<feature type="transmembrane region" description="Helical" evidence="1">
    <location>
        <begin position="16"/>
        <end position="43"/>
    </location>
</feature>
<proteinExistence type="predicted"/>
<evidence type="ECO:0000313" key="3">
    <source>
        <dbReference type="Proteomes" id="UP000054858"/>
    </source>
</evidence>
<dbReference type="Proteomes" id="UP000054858">
    <property type="component" value="Unassembled WGS sequence"/>
</dbReference>
<evidence type="ECO:0000313" key="2">
    <source>
        <dbReference type="EMBL" id="KTD42532.1"/>
    </source>
</evidence>
<feature type="transmembrane region" description="Helical" evidence="1">
    <location>
        <begin position="137"/>
        <end position="157"/>
    </location>
</feature>
<evidence type="ECO:0000256" key="1">
    <source>
        <dbReference type="SAM" id="Phobius"/>
    </source>
</evidence>
<dbReference type="PATRIC" id="fig|29423.5.peg.756"/>
<comment type="caution">
    <text evidence="2">The sequence shown here is derived from an EMBL/GenBank/DDBJ whole genome shotgun (WGS) entry which is preliminary data.</text>
</comment>
<reference evidence="2 3" key="1">
    <citation type="submission" date="2015-11" db="EMBL/GenBank/DDBJ databases">
        <title>Genomic analysis of 38 Legionella species identifies large and diverse effector repertoires.</title>
        <authorList>
            <person name="Burstein D."/>
            <person name="Amaro F."/>
            <person name="Zusman T."/>
            <person name="Lifshitz Z."/>
            <person name="Cohen O."/>
            <person name="Gilbert J.A."/>
            <person name="Pupko T."/>
            <person name="Shuman H.A."/>
            <person name="Segal G."/>
        </authorList>
    </citation>
    <scope>NUCLEOTIDE SEQUENCE [LARGE SCALE GENOMIC DNA]</scope>
    <source>
        <strain evidence="2 3">Oak Ridge-10</strain>
    </source>
</reference>
<feature type="transmembrane region" description="Helical" evidence="1">
    <location>
        <begin position="63"/>
        <end position="88"/>
    </location>
</feature>
<gene>
    <name evidence="2" type="ORF">Loak_0726</name>
</gene>
<feature type="transmembrane region" description="Helical" evidence="1">
    <location>
        <begin position="109"/>
        <end position="131"/>
    </location>
</feature>